<dbReference type="GO" id="GO:0003677">
    <property type="term" value="F:DNA binding"/>
    <property type="evidence" value="ECO:0007669"/>
    <property type="project" value="UniProtKB-UniRule"/>
</dbReference>
<evidence type="ECO:0000259" key="5">
    <source>
        <dbReference type="PROSITE" id="PS50977"/>
    </source>
</evidence>
<evidence type="ECO:0000313" key="6">
    <source>
        <dbReference type="EMBL" id="OWQ52548.1"/>
    </source>
</evidence>
<dbReference type="AlphaFoldDB" id="A0A246HMA6"/>
<dbReference type="EMBL" id="NIVS01000029">
    <property type="protein sequence ID" value="OWQ52548.1"/>
    <property type="molecule type" value="Genomic_DNA"/>
</dbReference>
<dbReference type="SUPFAM" id="SSF48498">
    <property type="entry name" value="Tetracyclin repressor-like, C-terminal domain"/>
    <property type="match status" value="1"/>
</dbReference>
<keyword evidence="2 4" id="KW-0238">DNA-binding</keyword>
<evidence type="ECO:0000313" key="7">
    <source>
        <dbReference type="Proteomes" id="UP000198157"/>
    </source>
</evidence>
<dbReference type="OrthoDB" id="116240at2"/>
<dbReference type="InterPro" id="IPR001647">
    <property type="entry name" value="HTH_TetR"/>
</dbReference>
<dbReference type="PANTHER" id="PTHR47506:SF3">
    <property type="entry name" value="HTH-TYPE TRANSCRIPTIONAL REGULATOR LMRA"/>
    <property type="match status" value="1"/>
</dbReference>
<accession>A0A246HMA6</accession>
<protein>
    <submittedName>
        <fullName evidence="6">TetR family transcriptional regulator</fullName>
    </submittedName>
</protein>
<dbReference type="InterPro" id="IPR054156">
    <property type="entry name" value="YxaF_TetR_C"/>
</dbReference>
<keyword evidence="1" id="KW-0805">Transcription regulation</keyword>
<evidence type="ECO:0000256" key="4">
    <source>
        <dbReference type="PROSITE-ProRule" id="PRU00335"/>
    </source>
</evidence>
<dbReference type="InterPro" id="IPR009057">
    <property type="entry name" value="Homeodomain-like_sf"/>
</dbReference>
<gene>
    <name evidence="6" type="ORF">CEE60_12465</name>
</gene>
<name>A0A246HMA6_STEMA</name>
<feature type="domain" description="HTH tetR-type" evidence="5">
    <location>
        <begin position="6"/>
        <end position="66"/>
    </location>
</feature>
<evidence type="ECO:0000256" key="2">
    <source>
        <dbReference type="ARBA" id="ARBA00023125"/>
    </source>
</evidence>
<dbReference type="Gene3D" id="1.10.357.10">
    <property type="entry name" value="Tetracycline Repressor, domain 2"/>
    <property type="match status" value="1"/>
</dbReference>
<evidence type="ECO:0000256" key="3">
    <source>
        <dbReference type="ARBA" id="ARBA00023163"/>
    </source>
</evidence>
<comment type="caution">
    <text evidence="6">The sequence shown here is derived from an EMBL/GenBank/DDBJ whole genome shotgun (WGS) entry which is preliminary data.</text>
</comment>
<dbReference type="Pfam" id="PF21993">
    <property type="entry name" value="TetR_C_13_2"/>
    <property type="match status" value="1"/>
</dbReference>
<reference evidence="6 7" key="1">
    <citation type="submission" date="2017-06" db="EMBL/GenBank/DDBJ databases">
        <authorList>
            <person name="Kim H.J."/>
            <person name="Triplett B.A."/>
        </authorList>
    </citation>
    <scope>NUCLEOTIDE SEQUENCE [LARGE SCALE GENOMIC DNA]</scope>
    <source>
        <strain evidence="6 7">13146</strain>
    </source>
</reference>
<dbReference type="Proteomes" id="UP000198157">
    <property type="component" value="Unassembled WGS sequence"/>
</dbReference>
<dbReference type="PANTHER" id="PTHR47506">
    <property type="entry name" value="TRANSCRIPTIONAL REGULATORY PROTEIN"/>
    <property type="match status" value="1"/>
</dbReference>
<feature type="DNA-binding region" description="H-T-H motif" evidence="4">
    <location>
        <begin position="29"/>
        <end position="48"/>
    </location>
</feature>
<dbReference type="Pfam" id="PF00440">
    <property type="entry name" value="TetR_N"/>
    <property type="match status" value="1"/>
</dbReference>
<dbReference type="PROSITE" id="PS50977">
    <property type="entry name" value="HTH_TETR_2"/>
    <property type="match status" value="1"/>
</dbReference>
<keyword evidence="3" id="KW-0804">Transcription</keyword>
<dbReference type="SUPFAM" id="SSF46689">
    <property type="entry name" value="Homeodomain-like"/>
    <property type="match status" value="1"/>
</dbReference>
<evidence type="ECO:0000256" key="1">
    <source>
        <dbReference type="ARBA" id="ARBA00023015"/>
    </source>
</evidence>
<proteinExistence type="predicted"/>
<organism evidence="6 7">
    <name type="scientific">Stenotrophomonas maltophilia</name>
    <name type="common">Pseudomonas maltophilia</name>
    <name type="synonym">Xanthomonas maltophilia</name>
    <dbReference type="NCBI Taxonomy" id="40324"/>
    <lineage>
        <taxon>Bacteria</taxon>
        <taxon>Pseudomonadati</taxon>
        <taxon>Pseudomonadota</taxon>
        <taxon>Gammaproteobacteria</taxon>
        <taxon>Lysobacterales</taxon>
        <taxon>Lysobacteraceae</taxon>
        <taxon>Stenotrophomonas</taxon>
        <taxon>Stenotrophomonas maltophilia group</taxon>
    </lineage>
</organism>
<dbReference type="InterPro" id="IPR036271">
    <property type="entry name" value="Tet_transcr_reg_TetR-rel_C_sf"/>
</dbReference>
<sequence>MSARPSDAPQRVVAAAAEMLATYGLNASSVREVAKRAQAPFGSTYHHFPGGKQQVLAEATTLAGAKVDALLDTCLQGTAPDGLSLFLAAWRERLIRSDFHVGCPVLAAAVEEPIDDAPDDAQRAAADVFARWEARLTEALTRGGRLPEQARGIATMIIASIEGAVAMSRATRDIGPFDRVAAQLESLVADR</sequence>